<organism evidence="3 4">
    <name type="scientific">Steinernema glaseri</name>
    <dbReference type="NCBI Taxonomy" id="37863"/>
    <lineage>
        <taxon>Eukaryota</taxon>
        <taxon>Metazoa</taxon>
        <taxon>Ecdysozoa</taxon>
        <taxon>Nematoda</taxon>
        <taxon>Chromadorea</taxon>
        <taxon>Rhabditida</taxon>
        <taxon>Tylenchina</taxon>
        <taxon>Panagrolaimomorpha</taxon>
        <taxon>Strongyloidoidea</taxon>
        <taxon>Steinernematidae</taxon>
        <taxon>Steinernema</taxon>
    </lineage>
</organism>
<evidence type="ECO:0000259" key="2">
    <source>
        <dbReference type="PROSITE" id="PS50106"/>
    </source>
</evidence>
<dbReference type="Gene3D" id="2.30.42.10">
    <property type="match status" value="1"/>
</dbReference>
<evidence type="ECO:0000256" key="1">
    <source>
        <dbReference type="SAM" id="MobiDB-lite"/>
    </source>
</evidence>
<name>A0A1I8AR37_9BILA</name>
<accession>A0A1I8AR37</accession>
<dbReference type="InterPro" id="IPR040264">
    <property type="entry name" value="T15H9.4-like"/>
</dbReference>
<protein>
    <submittedName>
        <fullName evidence="4">PDZ domain-containing protein</fullName>
    </submittedName>
</protein>
<evidence type="ECO:0000313" key="4">
    <source>
        <dbReference type="WBParaSite" id="L893_g8019.t1"/>
    </source>
</evidence>
<evidence type="ECO:0000313" key="3">
    <source>
        <dbReference type="Proteomes" id="UP000095287"/>
    </source>
</evidence>
<dbReference type="InterPro" id="IPR001478">
    <property type="entry name" value="PDZ"/>
</dbReference>
<feature type="compositionally biased region" description="Basic and acidic residues" evidence="1">
    <location>
        <begin position="258"/>
        <end position="272"/>
    </location>
</feature>
<dbReference type="Proteomes" id="UP000095287">
    <property type="component" value="Unplaced"/>
</dbReference>
<dbReference type="PANTHER" id="PTHR31327">
    <property type="entry name" value="SPERM MEIOSIS PDZ DOMAIN CONTAINING PROTEINS-RELATED"/>
    <property type="match status" value="1"/>
</dbReference>
<dbReference type="SMART" id="SM00228">
    <property type="entry name" value="PDZ"/>
    <property type="match status" value="2"/>
</dbReference>
<feature type="domain" description="PDZ" evidence="2">
    <location>
        <begin position="118"/>
        <end position="170"/>
    </location>
</feature>
<keyword evidence="3" id="KW-1185">Reference proteome</keyword>
<dbReference type="WBParaSite" id="L893_g8019.t1">
    <property type="protein sequence ID" value="L893_g8019.t1"/>
    <property type="gene ID" value="L893_g8019"/>
</dbReference>
<dbReference type="PROSITE" id="PS50106">
    <property type="entry name" value="PDZ"/>
    <property type="match status" value="1"/>
</dbReference>
<sequence>MTSPPELFDVARAGKDRKQVHVEMSLTPLDHLDVDLCNNLMVRSIGPRSKAIYALIVGDQILDINGQVPNSPTEAVQMIRSRSHIKLFVSRVSNRMPVSIERVKTTKLKRLDGYCYFVVTLQRTPSCHHVGLGIKSFRGKVTVNRVDQRSIASTAYMVGDCILDVNGERVCDGDTMKAKLKESLNKRGVCSTIVERPESAGALQYAQATVFLLMPKTEDPQLAEDATSIGQREMMKYRANMNKDRHLKPALRTATASEDSRTADEEKSKSESSFHGNIVRNFFHLENSASRSAKKKKKGVSFASRNVETKIESDAQNPNLLQKVKRPGQLRSLGLTMLPSMFFGKSSASSSGSSTPKTGS</sequence>
<dbReference type="SUPFAM" id="SSF50156">
    <property type="entry name" value="PDZ domain-like"/>
    <property type="match status" value="2"/>
</dbReference>
<proteinExistence type="predicted"/>
<dbReference type="AlphaFoldDB" id="A0A1I8AR37"/>
<feature type="region of interest" description="Disordered" evidence="1">
    <location>
        <begin position="243"/>
        <end position="273"/>
    </location>
</feature>
<dbReference type="InterPro" id="IPR036034">
    <property type="entry name" value="PDZ_sf"/>
</dbReference>
<reference evidence="4" key="1">
    <citation type="submission" date="2016-11" db="UniProtKB">
        <authorList>
            <consortium name="WormBaseParasite"/>
        </authorList>
    </citation>
    <scope>IDENTIFICATION</scope>
</reference>